<evidence type="ECO:0008006" key="10">
    <source>
        <dbReference type="Google" id="ProtNLM"/>
    </source>
</evidence>
<organism evidence="8 9">
    <name type="scientific">Catenaria anguillulae PL171</name>
    <dbReference type="NCBI Taxonomy" id="765915"/>
    <lineage>
        <taxon>Eukaryota</taxon>
        <taxon>Fungi</taxon>
        <taxon>Fungi incertae sedis</taxon>
        <taxon>Blastocladiomycota</taxon>
        <taxon>Blastocladiomycetes</taxon>
        <taxon>Blastocladiales</taxon>
        <taxon>Catenariaceae</taxon>
        <taxon>Catenaria</taxon>
    </lineage>
</organism>
<dbReference type="Pfam" id="PF25329">
    <property type="entry name" value="C2_GDE1"/>
    <property type="match status" value="1"/>
</dbReference>
<dbReference type="SUPFAM" id="SSF48403">
    <property type="entry name" value="Ankyrin repeat"/>
    <property type="match status" value="1"/>
</dbReference>
<name>A0A1Y2HNB1_9FUNG</name>
<feature type="compositionally biased region" description="Low complexity" evidence="5">
    <location>
        <begin position="310"/>
        <end position="327"/>
    </location>
</feature>
<dbReference type="InterPro" id="IPR057506">
    <property type="entry name" value="C2_GPCPD1"/>
</dbReference>
<dbReference type="Pfam" id="PF03009">
    <property type="entry name" value="GDPD"/>
    <property type="match status" value="1"/>
</dbReference>
<feature type="repeat" description="ANK" evidence="4">
    <location>
        <begin position="551"/>
        <end position="583"/>
    </location>
</feature>
<accession>A0A1Y2HNB1</accession>
<dbReference type="PANTHER" id="PTHR22958">
    <property type="entry name" value="GLYCEROPHOSPHORYL DIESTER PHOSPHODIESTERASE"/>
    <property type="match status" value="1"/>
</dbReference>
<dbReference type="InterPro" id="IPR030395">
    <property type="entry name" value="GP_PDE_dom"/>
</dbReference>
<evidence type="ECO:0000259" key="6">
    <source>
        <dbReference type="PROSITE" id="PS51382"/>
    </source>
</evidence>
<keyword evidence="9" id="KW-1185">Reference proteome</keyword>
<evidence type="ECO:0000256" key="2">
    <source>
        <dbReference type="ARBA" id="ARBA00022801"/>
    </source>
</evidence>
<evidence type="ECO:0000256" key="3">
    <source>
        <dbReference type="ARBA" id="ARBA00023043"/>
    </source>
</evidence>
<dbReference type="EMBL" id="MCFL01000019">
    <property type="protein sequence ID" value="ORZ36065.1"/>
    <property type="molecule type" value="Genomic_DNA"/>
</dbReference>
<dbReference type="OrthoDB" id="1577640at2759"/>
<feature type="region of interest" description="Disordered" evidence="5">
    <location>
        <begin position="310"/>
        <end position="335"/>
    </location>
</feature>
<evidence type="ECO:0000256" key="1">
    <source>
        <dbReference type="ARBA" id="ARBA00022737"/>
    </source>
</evidence>
<evidence type="ECO:0000259" key="7">
    <source>
        <dbReference type="PROSITE" id="PS51704"/>
    </source>
</evidence>
<feature type="domain" description="GP-PDE" evidence="7">
    <location>
        <begin position="910"/>
        <end position="1210"/>
    </location>
</feature>
<dbReference type="Pfam" id="PF12796">
    <property type="entry name" value="Ank_2"/>
    <property type="match status" value="2"/>
</dbReference>
<dbReference type="GO" id="GO:0047389">
    <property type="term" value="F:glycerophosphocholine phosphodiesterase activity"/>
    <property type="evidence" value="ECO:0007669"/>
    <property type="project" value="TreeGrafter"/>
</dbReference>
<comment type="caution">
    <text evidence="8">The sequence shown here is derived from an EMBL/GenBank/DDBJ whole genome shotgun (WGS) entry which is preliminary data.</text>
</comment>
<dbReference type="SMART" id="SM00248">
    <property type="entry name" value="ANK"/>
    <property type="match status" value="7"/>
</dbReference>
<evidence type="ECO:0000313" key="8">
    <source>
        <dbReference type="EMBL" id="ORZ36065.1"/>
    </source>
</evidence>
<dbReference type="InterPro" id="IPR002110">
    <property type="entry name" value="Ankyrin_rpt"/>
</dbReference>
<evidence type="ECO:0000256" key="4">
    <source>
        <dbReference type="PROSITE-ProRule" id="PRU00023"/>
    </source>
</evidence>
<dbReference type="Gene3D" id="1.25.40.20">
    <property type="entry name" value="Ankyrin repeat-containing domain"/>
    <property type="match status" value="2"/>
</dbReference>
<proteinExistence type="predicted"/>
<dbReference type="STRING" id="765915.A0A1Y2HNB1"/>
<dbReference type="InterPro" id="IPR017946">
    <property type="entry name" value="PLC-like_Pdiesterase_TIM-brl"/>
</dbReference>
<keyword evidence="1" id="KW-0677">Repeat</keyword>
<dbReference type="Gene3D" id="3.20.20.190">
    <property type="entry name" value="Phosphatidylinositol (PI) phosphodiesterase"/>
    <property type="match status" value="1"/>
</dbReference>
<evidence type="ECO:0000256" key="5">
    <source>
        <dbReference type="SAM" id="MobiDB-lite"/>
    </source>
</evidence>
<dbReference type="PROSITE" id="PS50297">
    <property type="entry name" value="ANK_REP_REGION"/>
    <property type="match status" value="2"/>
</dbReference>
<reference evidence="8 9" key="1">
    <citation type="submission" date="2016-07" db="EMBL/GenBank/DDBJ databases">
        <title>Pervasive Adenine N6-methylation of Active Genes in Fungi.</title>
        <authorList>
            <consortium name="DOE Joint Genome Institute"/>
            <person name="Mondo S.J."/>
            <person name="Dannebaum R.O."/>
            <person name="Kuo R.C."/>
            <person name="Labutti K."/>
            <person name="Haridas S."/>
            <person name="Kuo A."/>
            <person name="Salamov A."/>
            <person name="Ahrendt S.R."/>
            <person name="Lipzen A."/>
            <person name="Sullivan W."/>
            <person name="Andreopoulos W.B."/>
            <person name="Clum A."/>
            <person name="Lindquist E."/>
            <person name="Daum C."/>
            <person name="Ramamoorthy G.K."/>
            <person name="Gryganskyi A."/>
            <person name="Culley D."/>
            <person name="Magnuson J.K."/>
            <person name="James T.Y."/>
            <person name="O'Malley M.A."/>
            <person name="Stajich J.E."/>
            <person name="Spatafora J.W."/>
            <person name="Visel A."/>
            <person name="Grigoriev I.V."/>
        </authorList>
    </citation>
    <scope>NUCLEOTIDE SEQUENCE [LARGE SCALE GENOMIC DNA]</scope>
    <source>
        <strain evidence="8 9">PL171</strain>
    </source>
</reference>
<dbReference type="Pfam" id="PF03105">
    <property type="entry name" value="SPX"/>
    <property type="match status" value="2"/>
</dbReference>
<feature type="region of interest" description="Disordered" evidence="5">
    <location>
        <begin position="45"/>
        <end position="70"/>
    </location>
</feature>
<dbReference type="InterPro" id="IPR051578">
    <property type="entry name" value="GDPD"/>
</dbReference>
<feature type="repeat" description="ANK" evidence="4">
    <location>
        <begin position="418"/>
        <end position="450"/>
    </location>
</feature>
<dbReference type="SUPFAM" id="SSF51695">
    <property type="entry name" value="PLC-like phosphodiesterases"/>
    <property type="match status" value="1"/>
</dbReference>
<keyword evidence="3 4" id="KW-0040">ANK repeat</keyword>
<dbReference type="PANTHER" id="PTHR22958:SF1">
    <property type="entry name" value="GLYCEROPHOSPHOCHOLINE PHOSPHODIESTERASE GPCPD1"/>
    <property type="match status" value="1"/>
</dbReference>
<dbReference type="CDD" id="cd14483">
    <property type="entry name" value="SPX_PHO81_NUC-2_like"/>
    <property type="match status" value="1"/>
</dbReference>
<dbReference type="PROSITE" id="PS51382">
    <property type="entry name" value="SPX"/>
    <property type="match status" value="1"/>
</dbReference>
<sequence length="1214" mass="127721">MKFGKQIQGQALSEWSLHYMNYKALKKVINSINYPLAPGDSVTTTNTLTASPPTLSLSSSLSTSTSTSDPPQLQALKATFFFKLERELDRVNAFYLTKEADVKLRLRTLLEKKRLVRESSDNPATLRSIQEALWNVQQELTKLQQYVELNATGFRKILKKWDKRSKSSTKELYLARQVEIQPCFNRDTLTELTDIIAHHLAELSQLNIHVASPSSQPSQPSTTSLGLSTTAVTASASASASSSPVSATLRPVPSPLDDLDADLAQAAKSGDTHRLVSLIQSVPSASTAHLVVARLIQRIARSAATTASTSSSTSASALAQDASGSGPSPSPPTAIANAKLDTQIAAIQTLLEMYPQAVLVTDDINHRSAIHFAAISRLPQLVAIVLSALASSAPAPAPASSSSPSAHKETPLDARDMYGRTPLHYAAMHADMLCASKLVGAGARAGLVDHDGCTSLVYAVVAGHVALVELLLGATAMDPLQDAHLVALAARYGHLEVGKMLMHRGIKVECDDAGLHPLHITAKQGHLEFTKVLCLHVLASTSSIDISDKYYNWTPLFYAASEGHVKCCQVLLDHGARPDLVDETGWTAMTHAVYRGHVDVANLLNERVTALAAKAAAASPAAVAQEEDEDVDMIGNNNNNNNKEIQPIAPSRLFVAPTPPAPAHDDDGVGQGDSMDLDAIPSLALPPPILPFRIYGHMYLESKYQIQVSFPSALPISLYAQNLASLRIVLAAKPDQGGSIPHTIILPLDGASAGTDDAASAAAAAPADMYSFQVASLADSALHFDVFPVYGTRPIARGVVLARELARGNEHGQWHVPLFDGLALVGEMAVRFAIVRPFAHPRLAVGGAVATYWKTTQVLTGGAGAHVQKASSLVGTPNAGLAPMPMPAASALMASPVLPSSSSSTAAAAVSAVVPGSSASANTSSTIASLITASSLAHKYVHVPVYFSRDGVAVVSPHPVVDVPMIGATGGLTIPVPIAQLSVEQFKQIGHALGQGWTPGQLPLHPSATQLAAAVRRSHFTLRECLETIPKDVGVVIEVMHQDPLAADGAAAGAAGWHVNQFVDSVLKDVYDCATTTSAGTPGTSRPVIFCSLSRAVCNAINWKQPNYAVFFSTYAGYAPPGGQVAASGSGSSLKEAIRFAKANNMLGILVYAQPLVQVPALVPAVKEAGLLCATFGEDVNGDPKWVVEQERAGVDGVFSAGVLRFTTSASEGM</sequence>
<dbReference type="Proteomes" id="UP000193411">
    <property type="component" value="Unassembled WGS sequence"/>
</dbReference>
<feature type="domain" description="SPX" evidence="6">
    <location>
        <begin position="1"/>
        <end position="175"/>
    </location>
</feature>
<dbReference type="AlphaFoldDB" id="A0A1Y2HNB1"/>
<dbReference type="PROSITE" id="PS50088">
    <property type="entry name" value="ANK_REPEAT"/>
    <property type="match status" value="2"/>
</dbReference>
<dbReference type="GO" id="GO:0046475">
    <property type="term" value="P:glycerophospholipid catabolic process"/>
    <property type="evidence" value="ECO:0007669"/>
    <property type="project" value="TreeGrafter"/>
</dbReference>
<evidence type="ECO:0000313" key="9">
    <source>
        <dbReference type="Proteomes" id="UP000193411"/>
    </source>
</evidence>
<keyword evidence="2" id="KW-0378">Hydrolase</keyword>
<gene>
    <name evidence="8" type="ORF">BCR44DRAFT_33919</name>
</gene>
<dbReference type="InterPro" id="IPR004331">
    <property type="entry name" value="SPX_dom"/>
</dbReference>
<dbReference type="InterPro" id="IPR036770">
    <property type="entry name" value="Ankyrin_rpt-contain_sf"/>
</dbReference>
<dbReference type="PROSITE" id="PS51704">
    <property type="entry name" value="GP_PDE"/>
    <property type="match status" value="1"/>
</dbReference>
<protein>
    <recommendedName>
        <fullName evidence="10">SPX domain-domain-containing protein</fullName>
    </recommendedName>
</protein>